<organism evidence="2 3">
    <name type="scientific">Chitinophaga silvisoli</name>
    <dbReference type="NCBI Taxonomy" id="2291814"/>
    <lineage>
        <taxon>Bacteria</taxon>
        <taxon>Pseudomonadati</taxon>
        <taxon>Bacteroidota</taxon>
        <taxon>Chitinophagia</taxon>
        <taxon>Chitinophagales</taxon>
        <taxon>Chitinophagaceae</taxon>
        <taxon>Chitinophaga</taxon>
    </lineage>
</organism>
<feature type="domain" description="GmrSD restriction endonucleases N-terminal" evidence="1">
    <location>
        <begin position="14"/>
        <end position="216"/>
    </location>
</feature>
<sequence>MENLIPLPIGDLSGKKFFIPHYQRGYRWTKLQVQQLLEDIDSFRPEGQNRKTFYCLQPVVIKLLDADTKGRYELDGDWYEVVDGQQRLTTIYLILRYIKERWSKEDSNVSFELFYETRTQCVNFLHNIRVNTNNDVDIDKGNIDFYYISSAYQAIRSWEADKTNLDRDSFESKFLRQSKVIWYHVASHVNSQELFERLNLGKIPLTNAELTKALFLSSESFKGTAREEAKIKQIEIAILWDEIEHRLNEPDNKFWSFITNKNRAAYETKIELILDLISEKKDDEKDPLFTFLFLIKKQQATGTLALWKKIEDFYYTVSEWYLDKDYYHKIGYLVAARKIPGYSGIQLNHLVMAAMETPKNAFHEKINAYISASVKVDLLELRYETHYNEIFNILLLFNVETNRKTDAEFYPFKWHKDNSWSIEHIHARNSENFDRNKKDPWMKWLDLHQQLLKEKFQDKMDKDVQELLDQISKWNHTDDLTWVRFDDLFKRVNDLLTLDPESMDKGCEGIGNLALLCQEDNASLSNGVFEIKRRAIIELDKDGSFIPVCTRRVFMKYYNDKGINTDYFYWSELDRTAYIDALTGMLKDYLPKTHMKENAN</sequence>
<dbReference type="EMBL" id="QTJV01000001">
    <property type="protein sequence ID" value="RFM36513.1"/>
    <property type="molecule type" value="Genomic_DNA"/>
</dbReference>
<gene>
    <name evidence="2" type="ORF">DXN04_03150</name>
</gene>
<dbReference type="InterPro" id="IPR004919">
    <property type="entry name" value="GmrSD_N"/>
</dbReference>
<dbReference type="PANTHER" id="PTHR35149:SF2">
    <property type="entry name" value="DUF262 DOMAIN-CONTAINING PROTEIN"/>
    <property type="match status" value="1"/>
</dbReference>
<dbReference type="PANTHER" id="PTHR35149">
    <property type="entry name" value="SLL5132 PROTEIN"/>
    <property type="match status" value="1"/>
</dbReference>
<keyword evidence="3" id="KW-1185">Reference proteome</keyword>
<name>A0A3E1P8K5_9BACT</name>
<dbReference type="AlphaFoldDB" id="A0A3E1P8K5"/>
<dbReference type="Pfam" id="PF03235">
    <property type="entry name" value="GmrSD_N"/>
    <property type="match status" value="1"/>
</dbReference>
<evidence type="ECO:0000313" key="3">
    <source>
        <dbReference type="Proteomes" id="UP000261174"/>
    </source>
</evidence>
<proteinExistence type="predicted"/>
<evidence type="ECO:0000259" key="1">
    <source>
        <dbReference type="Pfam" id="PF03235"/>
    </source>
</evidence>
<dbReference type="Proteomes" id="UP000261174">
    <property type="component" value="Unassembled WGS sequence"/>
</dbReference>
<protein>
    <submittedName>
        <fullName evidence="2">DUF262 domain-containing protein</fullName>
    </submittedName>
</protein>
<dbReference type="RefSeq" id="WP_116851835.1">
    <property type="nucleotide sequence ID" value="NZ_QTJV01000001.1"/>
</dbReference>
<reference evidence="2 3" key="1">
    <citation type="submission" date="2018-08" db="EMBL/GenBank/DDBJ databases">
        <title>Chitinophaga sp. K20C18050901, a novel bacterium isolated from forest soil.</title>
        <authorList>
            <person name="Wang C."/>
        </authorList>
    </citation>
    <scope>NUCLEOTIDE SEQUENCE [LARGE SCALE GENOMIC DNA]</scope>
    <source>
        <strain evidence="2 3">K20C18050901</strain>
    </source>
</reference>
<accession>A0A3E1P8K5</accession>
<comment type="caution">
    <text evidence="2">The sequence shown here is derived from an EMBL/GenBank/DDBJ whole genome shotgun (WGS) entry which is preliminary data.</text>
</comment>
<evidence type="ECO:0000313" key="2">
    <source>
        <dbReference type="EMBL" id="RFM36513.1"/>
    </source>
</evidence>
<dbReference type="OrthoDB" id="9798761at2"/>